<dbReference type="Gene3D" id="3.40.50.300">
    <property type="entry name" value="P-loop containing nucleotide triphosphate hydrolases"/>
    <property type="match status" value="1"/>
</dbReference>
<evidence type="ECO:0008006" key="3">
    <source>
        <dbReference type="Google" id="ProtNLM"/>
    </source>
</evidence>
<dbReference type="SUPFAM" id="SSF53795">
    <property type="entry name" value="PEP carboxykinase-like"/>
    <property type="match status" value="1"/>
</dbReference>
<evidence type="ECO:0000313" key="2">
    <source>
        <dbReference type="Proteomes" id="UP000838686"/>
    </source>
</evidence>
<reference evidence="1" key="1">
    <citation type="submission" date="2022-01" db="EMBL/GenBank/DDBJ databases">
        <authorList>
            <person name="Criscuolo A."/>
        </authorList>
    </citation>
    <scope>NUCLEOTIDE SEQUENCE</scope>
    <source>
        <strain evidence="1">CIP111893</strain>
    </source>
</reference>
<protein>
    <recommendedName>
        <fullName evidence="3">Aldolase</fullName>
    </recommendedName>
</protein>
<keyword evidence="2" id="KW-1185">Reference proteome</keyword>
<dbReference type="EMBL" id="CAKMMF010000018">
    <property type="protein sequence ID" value="CAH1210933.1"/>
    <property type="molecule type" value="Genomic_DNA"/>
</dbReference>
<name>A0ABN8GNJ6_9BACL</name>
<accession>A0ABN8GNJ6</accession>
<proteinExistence type="predicted"/>
<sequence length="301" mass="33295">MIYRAFGLRVLSEFPLPELVQVDDCEGQADVVIERADLSGLWNGLEVHHQFFAVKDKGIIHHIPDTAILCIQEGKRILVSPMAGAEENKIRLYLLGTCMGTILMQRGILPLHGSAVAINGKAYAFVGNSGAGKSTLAAALLSKGYSLLSDDVIAVSQGADGIPIVTPSYPQQKLWQASIEQLGLGSHEYKPIYEEINKYAIPVRAEFCSDPIPLGGVFELVRTEEGEVHVEEVQSLQRFPLIHAHTYRNFLIPLLECEQWHFSSSASTLSRIDVYQLRRPLQGFTAYELVELIERIVNKGA</sequence>
<gene>
    <name evidence="1" type="ORF">PAECIP111893_03331</name>
</gene>
<comment type="caution">
    <text evidence="1">The sequence shown here is derived from an EMBL/GenBank/DDBJ whole genome shotgun (WGS) entry which is preliminary data.</text>
</comment>
<dbReference type="Proteomes" id="UP000838686">
    <property type="component" value="Unassembled WGS sequence"/>
</dbReference>
<organism evidence="1 2">
    <name type="scientific">Paenibacillus plantiphilus</name>
    <dbReference type="NCBI Taxonomy" id="2905650"/>
    <lineage>
        <taxon>Bacteria</taxon>
        <taxon>Bacillati</taxon>
        <taxon>Bacillota</taxon>
        <taxon>Bacilli</taxon>
        <taxon>Bacillales</taxon>
        <taxon>Paenibacillaceae</taxon>
        <taxon>Paenibacillus</taxon>
    </lineage>
</organism>
<dbReference type="InterPro" id="IPR027417">
    <property type="entry name" value="P-loop_NTPase"/>
</dbReference>
<evidence type="ECO:0000313" key="1">
    <source>
        <dbReference type="EMBL" id="CAH1210933.1"/>
    </source>
</evidence>